<dbReference type="Gene3D" id="2.130.10.10">
    <property type="entry name" value="YVTN repeat-like/Quinoprotein amine dehydrogenase"/>
    <property type="match status" value="1"/>
</dbReference>
<evidence type="ECO:0000256" key="2">
    <source>
        <dbReference type="ARBA" id="ARBA00023276"/>
    </source>
</evidence>
<dbReference type="EMBL" id="AKGD01000002">
    <property type="protein sequence ID" value="EIT69203.1"/>
    <property type="molecule type" value="Genomic_DNA"/>
</dbReference>
<dbReference type="GO" id="GO:0015979">
    <property type="term" value="P:photosynthesis"/>
    <property type="evidence" value="ECO:0007669"/>
    <property type="project" value="UniProtKB-KW"/>
</dbReference>
<feature type="compositionally biased region" description="Low complexity" evidence="3">
    <location>
        <begin position="30"/>
        <end position="52"/>
    </location>
</feature>
<feature type="chain" id="PRO_5003714410" description="Photosynthesis system II assembly factor Ycf48/Hcf136-like domain-containing protein" evidence="4">
    <location>
        <begin position="28"/>
        <end position="346"/>
    </location>
</feature>
<feature type="domain" description="Photosynthesis system II assembly factor Ycf48/Hcf136-like" evidence="5">
    <location>
        <begin position="95"/>
        <end position="148"/>
    </location>
</feature>
<dbReference type="PATRIC" id="fig|1172194.4.peg.2695"/>
<dbReference type="Proteomes" id="UP000003704">
    <property type="component" value="Unassembled WGS sequence"/>
</dbReference>
<gene>
    <name evidence="6" type="ORF">WQQ_27850</name>
</gene>
<protein>
    <recommendedName>
        <fullName evidence="5">Photosynthesis system II assembly factor Ycf48/Hcf136-like domain-containing protein</fullName>
    </recommendedName>
</protein>
<evidence type="ECO:0000259" key="5">
    <source>
        <dbReference type="Pfam" id="PF14870"/>
    </source>
</evidence>
<evidence type="ECO:0000256" key="4">
    <source>
        <dbReference type="SAM" id="SignalP"/>
    </source>
</evidence>
<feature type="signal peptide" evidence="4">
    <location>
        <begin position="1"/>
        <end position="27"/>
    </location>
</feature>
<accession>I8T642</accession>
<keyword evidence="4" id="KW-0732">Signal</keyword>
<dbReference type="GO" id="GO:0009523">
    <property type="term" value="C:photosystem II"/>
    <property type="evidence" value="ECO:0007669"/>
    <property type="project" value="UniProtKB-KW"/>
</dbReference>
<dbReference type="Pfam" id="PF14870">
    <property type="entry name" value="PSII_BNR"/>
    <property type="match status" value="1"/>
</dbReference>
<dbReference type="InterPro" id="IPR015943">
    <property type="entry name" value="WD40/YVTN_repeat-like_dom_sf"/>
</dbReference>
<organism evidence="6 7">
    <name type="scientific">Hydrocarboniphaga effusa AP103</name>
    <dbReference type="NCBI Taxonomy" id="1172194"/>
    <lineage>
        <taxon>Bacteria</taxon>
        <taxon>Pseudomonadati</taxon>
        <taxon>Pseudomonadota</taxon>
        <taxon>Gammaproteobacteria</taxon>
        <taxon>Nevskiales</taxon>
        <taxon>Nevskiaceae</taxon>
        <taxon>Hydrocarboniphaga</taxon>
    </lineage>
</organism>
<name>I8T642_9GAMM</name>
<sequence>MLMSPRLKALAASAALSLGLHSGLLQAQDDSGGAAADGGASSGEEAAPSAAPVKPRPSELLVRAPQRAALDIVNTGKHLVAVGERGHILVSNNGVDWAQVAVPVRATLNALTFVDEQNGWAVGHDATILRTTDGGKTWHLQNFEPEKEQAFLDVLFVDAQTGYAVGAFGLFYGTTDGGDNWAEIEAPTVREEELYFHSITKLGDGSLLVAGETGMLGVSTPDRASFKRLTSPYEGTFFGSLPYKEKGAIVFGLRGNVYVSDDVKLGNWQKLETNTIASFFGGSLLADGRALLVGSSGAAYVIDPAAKTAEAIATGLSFSLTSGLQFKNGVLVSGERGPHLIASQLN</sequence>
<comment type="caution">
    <text evidence="6">The sequence shown here is derived from an EMBL/GenBank/DDBJ whole genome shotgun (WGS) entry which is preliminary data.</text>
</comment>
<dbReference type="AlphaFoldDB" id="I8T642"/>
<evidence type="ECO:0000256" key="1">
    <source>
        <dbReference type="ARBA" id="ARBA00022531"/>
    </source>
</evidence>
<keyword evidence="2" id="KW-0604">Photosystem II</keyword>
<evidence type="ECO:0000313" key="6">
    <source>
        <dbReference type="EMBL" id="EIT69203.1"/>
    </source>
</evidence>
<reference evidence="6 7" key="1">
    <citation type="journal article" date="2012" name="J. Bacteriol.">
        <title>Genome Sequence of n-Alkane-Degrading Hydrocarboniphaga effusa Strain AP103T (ATCC BAA-332T).</title>
        <authorList>
            <person name="Chang H.K."/>
            <person name="Zylstra G.J."/>
            <person name="Chae J.C."/>
        </authorList>
    </citation>
    <scope>NUCLEOTIDE SEQUENCE [LARGE SCALE GENOMIC DNA]</scope>
    <source>
        <strain evidence="6 7">AP103</strain>
    </source>
</reference>
<proteinExistence type="predicted"/>
<evidence type="ECO:0000313" key="7">
    <source>
        <dbReference type="Proteomes" id="UP000003704"/>
    </source>
</evidence>
<dbReference type="STRING" id="1172194.WQQ_27850"/>
<dbReference type="PANTHER" id="PTHR47199">
    <property type="entry name" value="PHOTOSYSTEM II STABILITY/ASSEMBLY FACTOR HCF136, CHLOROPLASTIC"/>
    <property type="match status" value="1"/>
</dbReference>
<dbReference type="InterPro" id="IPR028203">
    <property type="entry name" value="PSII_CF48-like_dom"/>
</dbReference>
<keyword evidence="7" id="KW-1185">Reference proteome</keyword>
<feature type="region of interest" description="Disordered" evidence="3">
    <location>
        <begin position="30"/>
        <end position="57"/>
    </location>
</feature>
<dbReference type="SUPFAM" id="SSF110296">
    <property type="entry name" value="Oligoxyloglucan reducing end-specific cellobiohydrolase"/>
    <property type="match status" value="1"/>
</dbReference>
<dbReference type="PANTHER" id="PTHR47199:SF2">
    <property type="entry name" value="PHOTOSYSTEM II STABILITY_ASSEMBLY FACTOR HCF136, CHLOROPLASTIC"/>
    <property type="match status" value="1"/>
</dbReference>
<keyword evidence="1" id="KW-0602">Photosynthesis</keyword>
<evidence type="ECO:0000256" key="3">
    <source>
        <dbReference type="SAM" id="MobiDB-lite"/>
    </source>
</evidence>